<comment type="caution">
    <text evidence="11">The sequence shown here is derived from an EMBL/GenBank/DDBJ whole genome shotgun (WGS) entry which is preliminary data.</text>
</comment>
<name>A0ABD4T973_9CYAN</name>
<dbReference type="InterPro" id="IPR010920">
    <property type="entry name" value="LSM_dom_sf"/>
</dbReference>
<keyword evidence="6 7" id="KW-0472">Membrane</keyword>
<dbReference type="InterPro" id="IPR049278">
    <property type="entry name" value="MS_channel_C"/>
</dbReference>
<feature type="transmembrane region" description="Helical" evidence="7">
    <location>
        <begin position="252"/>
        <end position="272"/>
    </location>
</feature>
<feature type="transmembrane region" description="Helical" evidence="7">
    <location>
        <begin position="339"/>
        <end position="364"/>
    </location>
</feature>
<evidence type="ECO:0000256" key="5">
    <source>
        <dbReference type="ARBA" id="ARBA00022989"/>
    </source>
</evidence>
<dbReference type="GO" id="GO:0005886">
    <property type="term" value="C:plasma membrane"/>
    <property type="evidence" value="ECO:0007669"/>
    <property type="project" value="UniProtKB-SubCell"/>
</dbReference>
<comment type="similarity">
    <text evidence="2">Belongs to the MscS (TC 1.A.23) family.</text>
</comment>
<keyword evidence="12" id="KW-1185">Reference proteome</keyword>
<feature type="transmembrane region" description="Helical" evidence="7">
    <location>
        <begin position="370"/>
        <end position="389"/>
    </location>
</feature>
<dbReference type="RefSeq" id="WP_201277195.1">
    <property type="nucleotide sequence ID" value="NZ_JTHE03000106.1"/>
</dbReference>
<evidence type="ECO:0000259" key="9">
    <source>
        <dbReference type="Pfam" id="PF21082"/>
    </source>
</evidence>
<dbReference type="Gene3D" id="2.30.30.60">
    <property type="match status" value="1"/>
</dbReference>
<dbReference type="Pfam" id="PF21088">
    <property type="entry name" value="MS_channel_1st"/>
    <property type="match status" value="1"/>
</dbReference>
<evidence type="ECO:0000259" key="8">
    <source>
        <dbReference type="Pfam" id="PF00924"/>
    </source>
</evidence>
<dbReference type="Gene3D" id="3.30.70.100">
    <property type="match status" value="1"/>
</dbReference>
<keyword evidence="4 7" id="KW-0812">Transmembrane</keyword>
<dbReference type="SUPFAM" id="SSF50182">
    <property type="entry name" value="Sm-like ribonucleoproteins"/>
    <property type="match status" value="1"/>
</dbReference>
<dbReference type="InterPro" id="IPR006685">
    <property type="entry name" value="MscS_channel_2nd"/>
</dbReference>
<evidence type="ECO:0000256" key="6">
    <source>
        <dbReference type="ARBA" id="ARBA00023136"/>
    </source>
</evidence>
<dbReference type="InterPro" id="IPR023408">
    <property type="entry name" value="MscS_beta-dom_sf"/>
</dbReference>
<keyword evidence="5 7" id="KW-1133">Transmembrane helix</keyword>
<dbReference type="Pfam" id="PF21082">
    <property type="entry name" value="MS_channel_3rd"/>
    <property type="match status" value="1"/>
</dbReference>
<dbReference type="SUPFAM" id="SSF82689">
    <property type="entry name" value="Mechanosensitive channel protein MscS (YggB), C-terminal domain"/>
    <property type="match status" value="1"/>
</dbReference>
<dbReference type="FunFam" id="3.30.70.100:FF:000018">
    <property type="entry name" value="MscS mechanosensitive ion channel"/>
    <property type="match status" value="1"/>
</dbReference>
<comment type="subcellular location">
    <subcellularLocation>
        <location evidence="1">Cell membrane</location>
        <topology evidence="1">Multi-pass membrane protein</topology>
    </subcellularLocation>
</comment>
<evidence type="ECO:0000313" key="11">
    <source>
        <dbReference type="EMBL" id="MCM1984867.1"/>
    </source>
</evidence>
<reference evidence="11 12" key="1">
    <citation type="journal article" date="2015" name="Genome Announc.">
        <title>Draft Genome Sequence of Filamentous Marine Cyanobacterium Lyngbya confervoides Strain BDU141951.</title>
        <authorList>
            <person name="Chandrababunaidu M.M."/>
            <person name="Sen D."/>
            <person name="Tripathy S."/>
        </authorList>
    </citation>
    <scope>NUCLEOTIDE SEQUENCE [LARGE SCALE GENOMIC DNA]</scope>
    <source>
        <strain evidence="11 12">BDU141951</strain>
    </source>
</reference>
<evidence type="ECO:0000256" key="7">
    <source>
        <dbReference type="SAM" id="Phobius"/>
    </source>
</evidence>
<feature type="domain" description="Mechanosensitive ion channel MscS" evidence="8">
    <location>
        <begin position="387"/>
        <end position="451"/>
    </location>
</feature>
<evidence type="ECO:0000259" key="10">
    <source>
        <dbReference type="Pfam" id="PF21088"/>
    </source>
</evidence>
<sequence>MGLLLFLGGPSLAQRPFLQSPVSPALQPAVPELENLEVAPIYLDGYPIFSITAARLDTEDQTTRSRISPIRERAKNVRRQLRAIAQKNLDPANLRITSTAVDSSLEGESVPQILRVNGQYLMTVNRTDAELYGTSNIEEHAQYIVNEVKTALDRYYDQRQPAYVQRHLVQSLAIVVAMILMTLGLRIGQHRLRQHRQAVLDQLEQVALTQTEIAANLSPTEREEAIAQAQAQQAFEDRKNRIRFRYDIGSKLLQISLLCLWFGAIALILSFFPQTRWFQSYVLARILQKALAVVLSLFGTYLLIRLSFLATDYAFGLIQAGQQLSHHRPVRSLLRLQTLSGYVKSICVFGLTLGGILLMLTLFGLDLGPVLAGAGILGLAISFGSQNLIKDVLNGLFLIWEDQFGVGDVVTINQVSGAVETMNLRITQLRSQDGDLITLPNGSIEMVKNHSNQWSRANLGIEIAYHTDLDQAIEVIRATATEMTRDPQWQEDILEPPQVLGVDAFGENSVTIRLWIKTSPLRQWDVSREFRRRLKYAFDKVGISIPFPQRSIWFENHLEHRSWPHK</sequence>
<feature type="transmembrane region" description="Helical" evidence="7">
    <location>
        <begin position="292"/>
        <end position="318"/>
    </location>
</feature>
<proteinExistence type="inferred from homology"/>
<evidence type="ECO:0000256" key="2">
    <source>
        <dbReference type="ARBA" id="ARBA00008017"/>
    </source>
</evidence>
<gene>
    <name evidence="11" type="ORF">QQ91_0018760</name>
</gene>
<dbReference type="InterPro" id="IPR011066">
    <property type="entry name" value="MscS_channel_C_sf"/>
</dbReference>
<accession>A0ABD4T973</accession>
<feature type="transmembrane region" description="Helical" evidence="7">
    <location>
        <begin position="168"/>
        <end position="187"/>
    </location>
</feature>
<dbReference type="SUPFAM" id="SSF82861">
    <property type="entry name" value="Mechanosensitive channel protein MscS (YggB), transmembrane region"/>
    <property type="match status" value="1"/>
</dbReference>
<dbReference type="AlphaFoldDB" id="A0ABD4T973"/>
<feature type="domain" description="Mechanosensitive ion channel MscS C-terminal" evidence="9">
    <location>
        <begin position="460"/>
        <end position="545"/>
    </location>
</feature>
<evidence type="ECO:0000256" key="4">
    <source>
        <dbReference type="ARBA" id="ARBA00022692"/>
    </source>
</evidence>
<dbReference type="InterPro" id="IPR011014">
    <property type="entry name" value="MscS_channel_TM-2"/>
</dbReference>
<evidence type="ECO:0000256" key="1">
    <source>
        <dbReference type="ARBA" id="ARBA00004651"/>
    </source>
</evidence>
<keyword evidence="3" id="KW-1003">Cell membrane</keyword>
<dbReference type="FunFam" id="2.30.30.60:FF:000001">
    <property type="entry name" value="MscS Mechanosensitive ion channel"/>
    <property type="match status" value="1"/>
</dbReference>
<feature type="domain" description="Mechanosensitive ion channel transmembrane helices 2/3" evidence="10">
    <location>
        <begin position="349"/>
        <end position="386"/>
    </location>
</feature>
<dbReference type="Gene3D" id="1.10.287.1260">
    <property type="match status" value="1"/>
</dbReference>
<dbReference type="Pfam" id="PF00924">
    <property type="entry name" value="MS_channel_2nd"/>
    <property type="match status" value="1"/>
</dbReference>
<dbReference type="PANTHER" id="PTHR30460:SF0">
    <property type="entry name" value="MODERATE CONDUCTANCE MECHANOSENSITIVE CHANNEL YBIO"/>
    <property type="match status" value="1"/>
</dbReference>
<organism evidence="11 12">
    <name type="scientific">Lyngbya confervoides BDU141951</name>
    <dbReference type="NCBI Taxonomy" id="1574623"/>
    <lineage>
        <taxon>Bacteria</taxon>
        <taxon>Bacillati</taxon>
        <taxon>Cyanobacteriota</taxon>
        <taxon>Cyanophyceae</taxon>
        <taxon>Oscillatoriophycideae</taxon>
        <taxon>Oscillatoriales</taxon>
        <taxon>Microcoleaceae</taxon>
        <taxon>Lyngbya</taxon>
    </lineage>
</organism>
<protein>
    <submittedName>
        <fullName evidence="11">Mechanosensitive ion channel family protein</fullName>
    </submittedName>
</protein>
<dbReference type="InterPro" id="IPR049142">
    <property type="entry name" value="MS_channel_1st"/>
</dbReference>
<dbReference type="InterPro" id="IPR045276">
    <property type="entry name" value="YbiO_bact"/>
</dbReference>
<dbReference type="EMBL" id="JTHE03000106">
    <property type="protein sequence ID" value="MCM1984867.1"/>
    <property type="molecule type" value="Genomic_DNA"/>
</dbReference>
<dbReference type="Proteomes" id="UP000031561">
    <property type="component" value="Unassembled WGS sequence"/>
</dbReference>
<dbReference type="PANTHER" id="PTHR30460">
    <property type="entry name" value="MODERATE CONDUCTANCE MECHANOSENSITIVE CHANNEL YBIO"/>
    <property type="match status" value="1"/>
</dbReference>
<evidence type="ECO:0000256" key="3">
    <source>
        <dbReference type="ARBA" id="ARBA00022475"/>
    </source>
</evidence>
<evidence type="ECO:0000313" key="12">
    <source>
        <dbReference type="Proteomes" id="UP000031561"/>
    </source>
</evidence>